<dbReference type="Proteomes" id="UP000076584">
    <property type="component" value="Unassembled WGS sequence"/>
</dbReference>
<evidence type="ECO:0000313" key="3">
    <source>
        <dbReference type="Proteomes" id="UP000076584"/>
    </source>
</evidence>
<keyword evidence="1" id="KW-1133">Transmembrane helix</keyword>
<feature type="transmembrane region" description="Helical" evidence="1">
    <location>
        <begin position="532"/>
        <end position="552"/>
    </location>
</feature>
<keyword evidence="3" id="KW-1185">Reference proteome</keyword>
<evidence type="ECO:0000313" key="2">
    <source>
        <dbReference type="EMBL" id="KZL79429.1"/>
    </source>
</evidence>
<evidence type="ECO:0000256" key="1">
    <source>
        <dbReference type="SAM" id="Phobius"/>
    </source>
</evidence>
<feature type="transmembrane region" description="Helical" evidence="1">
    <location>
        <begin position="495"/>
        <end position="517"/>
    </location>
</feature>
<protein>
    <submittedName>
        <fullName evidence="2">Uncharacterized protein</fullName>
    </submittedName>
</protein>
<gene>
    <name evidence="2" type="ORF">CI238_01330</name>
</gene>
<feature type="transmembrane region" description="Helical" evidence="1">
    <location>
        <begin position="255"/>
        <end position="278"/>
    </location>
</feature>
<feature type="transmembrane region" description="Helical" evidence="1">
    <location>
        <begin position="359"/>
        <end position="376"/>
    </location>
</feature>
<proteinExistence type="predicted"/>
<feature type="transmembrane region" description="Helical" evidence="1">
    <location>
        <begin position="327"/>
        <end position="347"/>
    </location>
</feature>
<keyword evidence="1" id="KW-0472">Membrane</keyword>
<name>A0A166ZVN3_COLIC</name>
<keyword evidence="1" id="KW-0812">Transmembrane</keyword>
<dbReference type="EMBL" id="LFIW01002106">
    <property type="protein sequence ID" value="KZL79429.1"/>
    <property type="molecule type" value="Genomic_DNA"/>
</dbReference>
<organism evidence="2 3">
    <name type="scientific">Colletotrichum incanum</name>
    <name type="common">Soybean anthracnose fungus</name>
    <dbReference type="NCBI Taxonomy" id="1573173"/>
    <lineage>
        <taxon>Eukaryota</taxon>
        <taxon>Fungi</taxon>
        <taxon>Dikarya</taxon>
        <taxon>Ascomycota</taxon>
        <taxon>Pezizomycotina</taxon>
        <taxon>Sordariomycetes</taxon>
        <taxon>Hypocreomycetidae</taxon>
        <taxon>Glomerellales</taxon>
        <taxon>Glomerellaceae</taxon>
        <taxon>Colletotrichum</taxon>
        <taxon>Colletotrichum spaethianum species complex</taxon>
    </lineage>
</organism>
<dbReference type="AlphaFoldDB" id="A0A166ZVN3"/>
<comment type="caution">
    <text evidence="2">The sequence shown here is derived from an EMBL/GenBank/DDBJ whole genome shotgun (WGS) entry which is preliminary data.</text>
</comment>
<feature type="transmembrane region" description="Helical" evidence="1">
    <location>
        <begin position="298"/>
        <end position="315"/>
    </location>
</feature>
<sequence>MDTVNWKTIAGYATPVGLASTAGFVNEPTASLSSSTTRTRSIPQTTVIPTTLKTATSTTPVSVTSTRLNAPSAFAQMVRASYPILYGVPKEQLLSTSFDDMCPLGNCISDCSNISRVFQAVPDGIIADPQQYGRLDSNMKSEVTLFSMCSNLDYASNLAEVEKSSSFATHFSVNHSGELSTIASRMTTCFATTCEQTRNPALCATACSASNLLSSPTTFDYNKGLPDCVIRLCDSTCSLPYVDPDVLGIGVLVSYFIQATLLIICAAAFLASAGVQLWKEPETELKVRDALKSPLETFLRVQTLFGISLAIATFIMKPAEIDPLNGYALILTAVMGFLPPVFTLMLLHSHGVRSQFSTALVFVSYLVNTVTFYLLVRNLSTRPYDRVFLDEAINNLFSTEACGGNSAISLCYQLTGSDPVGFLAGFYNAKSFANIKTVPALWVWSTIVLLLLITRQVTASTEGSKPISELPSAKPKGRRNRQGLSGSFKILKNPVFTFSTLLLATIVFCLCLGYQYLMVQANTLMDVVDRDGWSFGQVVALLFWAPPLLDIVRSKYERKKYEKVEQA</sequence>
<dbReference type="STRING" id="1573173.A0A166ZVN3"/>
<reference evidence="2 3" key="1">
    <citation type="submission" date="2015-06" db="EMBL/GenBank/DDBJ databases">
        <title>Survival trade-offs in plant roots during colonization by closely related pathogenic and mutualistic fungi.</title>
        <authorList>
            <person name="Hacquard S."/>
            <person name="Kracher B."/>
            <person name="Hiruma K."/>
            <person name="Weinman A."/>
            <person name="Muench P."/>
            <person name="Garrido Oter R."/>
            <person name="Ver Loren van Themaat E."/>
            <person name="Dallerey J.-F."/>
            <person name="Damm U."/>
            <person name="Henrissat B."/>
            <person name="Lespinet O."/>
            <person name="Thon M."/>
            <person name="Kemen E."/>
            <person name="McHardy A.C."/>
            <person name="Schulze-Lefert P."/>
            <person name="O'Connell R.J."/>
        </authorList>
    </citation>
    <scope>NUCLEOTIDE SEQUENCE [LARGE SCALE GENOMIC DNA]</scope>
    <source>
        <strain evidence="2 3">MAFF 238704</strain>
    </source>
</reference>
<feature type="transmembrane region" description="Helical" evidence="1">
    <location>
        <begin position="441"/>
        <end position="458"/>
    </location>
</feature>
<accession>A0A166ZVN3</accession>